<dbReference type="InterPro" id="IPR005119">
    <property type="entry name" value="LysR_subst-bd"/>
</dbReference>
<evidence type="ECO:0000256" key="4">
    <source>
        <dbReference type="ARBA" id="ARBA00023163"/>
    </source>
</evidence>
<dbReference type="SUPFAM" id="SSF46785">
    <property type="entry name" value="Winged helix' DNA-binding domain"/>
    <property type="match status" value="1"/>
</dbReference>
<dbReference type="PANTHER" id="PTHR30346">
    <property type="entry name" value="TRANSCRIPTIONAL DUAL REGULATOR HCAR-RELATED"/>
    <property type="match status" value="1"/>
</dbReference>
<dbReference type="Gene3D" id="1.10.10.10">
    <property type="entry name" value="Winged helix-like DNA-binding domain superfamily/Winged helix DNA-binding domain"/>
    <property type="match status" value="1"/>
</dbReference>
<keyword evidence="7" id="KW-1185">Reference proteome</keyword>
<keyword evidence="4" id="KW-0804">Transcription</keyword>
<comment type="similarity">
    <text evidence="1">Belongs to the LysR transcriptional regulatory family.</text>
</comment>
<proteinExistence type="inferred from homology"/>
<evidence type="ECO:0000313" key="6">
    <source>
        <dbReference type="EMBL" id="MFL0250917.1"/>
    </source>
</evidence>
<dbReference type="Gene3D" id="3.40.190.290">
    <property type="match status" value="1"/>
</dbReference>
<organism evidence="6 7">
    <name type="scientific">Clostridium neuense</name>
    <dbReference type="NCBI Taxonomy" id="1728934"/>
    <lineage>
        <taxon>Bacteria</taxon>
        <taxon>Bacillati</taxon>
        <taxon>Bacillota</taxon>
        <taxon>Clostridia</taxon>
        <taxon>Eubacteriales</taxon>
        <taxon>Clostridiaceae</taxon>
        <taxon>Clostridium</taxon>
    </lineage>
</organism>
<reference evidence="6 7" key="1">
    <citation type="submission" date="2024-11" db="EMBL/GenBank/DDBJ databases">
        <authorList>
            <person name="Heng Y.C."/>
            <person name="Lim A.C.H."/>
            <person name="Lee J.K.Y."/>
            <person name="Kittelmann S."/>
        </authorList>
    </citation>
    <scope>NUCLEOTIDE SEQUENCE [LARGE SCALE GENOMIC DNA]</scope>
    <source>
        <strain evidence="6 7">WILCCON 0114</strain>
    </source>
</reference>
<comment type="caution">
    <text evidence="6">The sequence shown here is derived from an EMBL/GenBank/DDBJ whole genome shotgun (WGS) entry which is preliminary data.</text>
</comment>
<dbReference type="SUPFAM" id="SSF53850">
    <property type="entry name" value="Periplasmic binding protein-like II"/>
    <property type="match status" value="1"/>
</dbReference>
<dbReference type="InterPro" id="IPR036388">
    <property type="entry name" value="WH-like_DNA-bd_sf"/>
</dbReference>
<accession>A0ABW8TEQ4</accession>
<feature type="domain" description="HTH lysR-type" evidence="5">
    <location>
        <begin position="1"/>
        <end position="58"/>
    </location>
</feature>
<dbReference type="InterPro" id="IPR000847">
    <property type="entry name" value="LysR_HTH_N"/>
</dbReference>
<gene>
    <name evidence="6" type="ORF">ACJDT4_10835</name>
</gene>
<dbReference type="InterPro" id="IPR036390">
    <property type="entry name" value="WH_DNA-bd_sf"/>
</dbReference>
<dbReference type="PROSITE" id="PS50931">
    <property type="entry name" value="HTH_LYSR"/>
    <property type="match status" value="1"/>
</dbReference>
<dbReference type="Pfam" id="PF03466">
    <property type="entry name" value="LysR_substrate"/>
    <property type="match status" value="1"/>
</dbReference>
<keyword evidence="2" id="KW-0805">Transcription regulation</keyword>
<evidence type="ECO:0000256" key="3">
    <source>
        <dbReference type="ARBA" id="ARBA00023125"/>
    </source>
</evidence>
<evidence type="ECO:0000313" key="7">
    <source>
        <dbReference type="Proteomes" id="UP001623592"/>
    </source>
</evidence>
<dbReference type="PANTHER" id="PTHR30346:SF28">
    <property type="entry name" value="HTH-TYPE TRANSCRIPTIONAL REGULATOR CYNR"/>
    <property type="match status" value="1"/>
</dbReference>
<dbReference type="Pfam" id="PF00126">
    <property type="entry name" value="HTH_1"/>
    <property type="match status" value="1"/>
</dbReference>
<protein>
    <submittedName>
        <fullName evidence="6">LysR family transcriptional regulator</fullName>
    </submittedName>
</protein>
<dbReference type="CDD" id="cd05466">
    <property type="entry name" value="PBP2_LTTR_substrate"/>
    <property type="match status" value="1"/>
</dbReference>
<evidence type="ECO:0000259" key="5">
    <source>
        <dbReference type="PROSITE" id="PS50931"/>
    </source>
</evidence>
<dbReference type="PRINTS" id="PR00039">
    <property type="entry name" value="HTHLYSR"/>
</dbReference>
<keyword evidence="3" id="KW-0238">DNA-binding</keyword>
<dbReference type="RefSeq" id="WP_406787578.1">
    <property type="nucleotide sequence ID" value="NZ_JBJIAA010000008.1"/>
</dbReference>
<sequence>MDILQLKYFLAAAEYEHMTRAAHSLHIAQPALSQSIKHLEEELGVVLFDRKNRSIRLNACGKLLQSELIPIINTLDSMPLRLKEIDKKASTTIQLNILAASVLITQSIISFKKLYPEIKFRLLQDIGEPDFDICISCTTSDRIPQTSVALLKEKVLLAVPSISEYASLKSITLKQVEKEGFISFSGARPFRAICDEYCKEEGFKPQIIFESDNPECIKNLIASNLGIAFWPEYAWGKLTAKNVVLLPIEHPNCIRTIYATQNYNSVNSKYVNNFLKHLTKFITNIQNNKPKIRNKK</sequence>
<evidence type="ECO:0000256" key="2">
    <source>
        <dbReference type="ARBA" id="ARBA00023015"/>
    </source>
</evidence>
<evidence type="ECO:0000256" key="1">
    <source>
        <dbReference type="ARBA" id="ARBA00009437"/>
    </source>
</evidence>
<dbReference type="Proteomes" id="UP001623592">
    <property type="component" value="Unassembled WGS sequence"/>
</dbReference>
<name>A0ABW8TEQ4_9CLOT</name>
<dbReference type="EMBL" id="JBJIAA010000008">
    <property type="protein sequence ID" value="MFL0250917.1"/>
    <property type="molecule type" value="Genomic_DNA"/>
</dbReference>